<reference evidence="2 3" key="1">
    <citation type="submission" date="2017-12" db="EMBL/GenBank/DDBJ databases">
        <title>Phylogenetic diversity of female urinary microbiome.</title>
        <authorList>
            <person name="Thomas-White K."/>
            <person name="Wolfe A.J."/>
        </authorList>
    </citation>
    <scope>NUCLEOTIDE SEQUENCE [LARGE SCALE GENOMIC DNA]</scope>
    <source>
        <strain evidence="2 3">UMB0018</strain>
    </source>
</reference>
<sequence>MKRRIVAALVTALLPLGMTGCSIASKTSACEELSGPLKEAGVALLNARLGEAENPGESFTKLAEAYETASAKIANSEVKASVDQVAADWRTVAEKAQALSEDPKNVDEEKIQDLQASFEQLNTHQTELFHTCGYKY</sequence>
<proteinExistence type="predicted"/>
<protein>
    <submittedName>
        <fullName evidence="2">RNA-binding protein</fullName>
    </submittedName>
</protein>
<comment type="caution">
    <text evidence="2">The sequence shown here is derived from an EMBL/GenBank/DDBJ whole genome shotgun (WGS) entry which is preliminary data.</text>
</comment>
<evidence type="ECO:0000313" key="2">
    <source>
        <dbReference type="EMBL" id="PKY64388.1"/>
    </source>
</evidence>
<dbReference type="PROSITE" id="PS51257">
    <property type="entry name" value="PROKAR_LIPOPROTEIN"/>
    <property type="match status" value="1"/>
</dbReference>
<evidence type="ECO:0000256" key="1">
    <source>
        <dbReference type="SAM" id="SignalP"/>
    </source>
</evidence>
<keyword evidence="1" id="KW-0732">Signal</keyword>
<dbReference type="AlphaFoldDB" id="A0A2I1HZV6"/>
<dbReference type="EMBL" id="PKKM01000007">
    <property type="protein sequence ID" value="PKY64388.1"/>
    <property type="molecule type" value="Genomic_DNA"/>
</dbReference>
<dbReference type="Proteomes" id="UP000234198">
    <property type="component" value="Unassembled WGS sequence"/>
</dbReference>
<feature type="chain" id="PRO_5014118270" evidence="1">
    <location>
        <begin position="25"/>
        <end position="136"/>
    </location>
</feature>
<gene>
    <name evidence="2" type="ORF">CYJ22_06155</name>
</gene>
<accession>A0A2I1HZV6</accession>
<name>A0A2I1HZV6_9ACTO</name>
<feature type="signal peptide" evidence="1">
    <location>
        <begin position="1"/>
        <end position="24"/>
    </location>
</feature>
<dbReference type="RefSeq" id="WP_101601860.1">
    <property type="nucleotide sequence ID" value="NZ_PKKM01000007.1"/>
</dbReference>
<evidence type="ECO:0000313" key="3">
    <source>
        <dbReference type="Proteomes" id="UP000234198"/>
    </source>
</evidence>
<organism evidence="2 3">
    <name type="scientific">Schaalia odontolytica</name>
    <dbReference type="NCBI Taxonomy" id="1660"/>
    <lineage>
        <taxon>Bacteria</taxon>
        <taxon>Bacillati</taxon>
        <taxon>Actinomycetota</taxon>
        <taxon>Actinomycetes</taxon>
        <taxon>Actinomycetales</taxon>
        <taxon>Actinomycetaceae</taxon>
        <taxon>Schaalia</taxon>
    </lineage>
</organism>